<dbReference type="InterPro" id="IPR045669">
    <property type="entry name" value="FHIP_C"/>
</dbReference>
<dbReference type="Pfam" id="PF10257">
    <property type="entry name" value="RAI16-like"/>
    <property type="match status" value="1"/>
</dbReference>
<dbReference type="EMBL" id="KZ613856">
    <property type="protein sequence ID" value="PMD54950.1"/>
    <property type="molecule type" value="Genomic_DNA"/>
</dbReference>
<feature type="region of interest" description="Disordered" evidence="2">
    <location>
        <begin position="754"/>
        <end position="817"/>
    </location>
</feature>
<feature type="region of interest" description="Disordered" evidence="2">
    <location>
        <begin position="707"/>
        <end position="739"/>
    </location>
</feature>
<feature type="compositionally biased region" description="Acidic residues" evidence="2">
    <location>
        <begin position="887"/>
        <end position="901"/>
    </location>
</feature>
<feature type="region of interest" description="Disordered" evidence="2">
    <location>
        <begin position="861"/>
        <end position="904"/>
    </location>
</feature>
<dbReference type="Pfam" id="PF19314">
    <property type="entry name" value="DUF5917"/>
    <property type="match status" value="1"/>
</dbReference>
<dbReference type="RefSeq" id="XP_024731854.1">
    <property type="nucleotide sequence ID" value="XM_024878450.1"/>
</dbReference>
<dbReference type="OrthoDB" id="5350595at2759"/>
<evidence type="ECO:0000313" key="4">
    <source>
        <dbReference type="EMBL" id="PMD54950.1"/>
    </source>
</evidence>
<gene>
    <name evidence="4" type="ORF">K444DRAFT_596735</name>
</gene>
<comment type="similarity">
    <text evidence="1">Belongs to the FHIP family.</text>
</comment>
<dbReference type="InterPro" id="IPR019384">
    <property type="entry name" value="FHIP"/>
</dbReference>
<evidence type="ECO:0000313" key="5">
    <source>
        <dbReference type="Proteomes" id="UP000235371"/>
    </source>
</evidence>
<evidence type="ECO:0000256" key="2">
    <source>
        <dbReference type="SAM" id="MobiDB-lite"/>
    </source>
</evidence>
<dbReference type="PANTHER" id="PTHR21705">
    <property type="entry name" value="RAI16 PROTEIN-RELATED"/>
    <property type="match status" value="1"/>
</dbReference>
<evidence type="ECO:0000259" key="3">
    <source>
        <dbReference type="Pfam" id="PF19314"/>
    </source>
</evidence>
<feature type="compositionally biased region" description="Low complexity" evidence="2">
    <location>
        <begin position="722"/>
        <end position="739"/>
    </location>
</feature>
<feature type="compositionally biased region" description="Gly residues" evidence="2">
    <location>
        <begin position="774"/>
        <end position="783"/>
    </location>
</feature>
<proteinExistence type="inferred from homology"/>
<dbReference type="STRING" id="1095630.A0A2J6SW01"/>
<reference evidence="4 5" key="1">
    <citation type="submission" date="2016-04" db="EMBL/GenBank/DDBJ databases">
        <title>A degradative enzymes factory behind the ericoid mycorrhizal symbiosis.</title>
        <authorList>
            <consortium name="DOE Joint Genome Institute"/>
            <person name="Martino E."/>
            <person name="Morin E."/>
            <person name="Grelet G."/>
            <person name="Kuo A."/>
            <person name="Kohler A."/>
            <person name="Daghino S."/>
            <person name="Barry K."/>
            <person name="Choi C."/>
            <person name="Cichocki N."/>
            <person name="Clum A."/>
            <person name="Copeland A."/>
            <person name="Hainaut M."/>
            <person name="Haridas S."/>
            <person name="Labutti K."/>
            <person name="Lindquist E."/>
            <person name="Lipzen A."/>
            <person name="Khouja H.-R."/>
            <person name="Murat C."/>
            <person name="Ohm R."/>
            <person name="Olson A."/>
            <person name="Spatafora J."/>
            <person name="Veneault-Fourrey C."/>
            <person name="Henrissat B."/>
            <person name="Grigoriev I."/>
            <person name="Martin F."/>
            <person name="Perotto S."/>
        </authorList>
    </citation>
    <scope>NUCLEOTIDE SEQUENCE [LARGE SCALE GENOMIC DNA]</scope>
    <source>
        <strain evidence="4 5">E</strain>
    </source>
</reference>
<sequence length="942" mass="103967">MDFWSRLIAGTSLDKSAANNTHLPEKRLARFKKEYSQLLQEWRNASNLANDYEAAEDIRCSIQDLANFLSDESRRPLPHPCIAFAASKQIYVPIGKIATTSYNEGIIREAVVLYATLIDSEEEDFVENETFSKSLMNLLVRITGANSIRLGSDTEVEVVELSFNITTKIRLDPEILPAWFTAREHEESEGGQDAHEKFTGKTHKEDFPLFYLLIDYIHHDGRIGDFARTGLLYIIEAASNSVALEQWIVESDLATLMATGLGALYSQLSRKLVIDHPSDELPPILALSDYQHPITNYEIVSSSSPDFQAHMETFLSHLVFWQDVLNHCKSVEVKSTLLEHFQVIFLQQLLYPSLLESSDVDGGSSVAVLTYLRRILEALDHPDMIHLILHYLLALPDRTPAPTGSRASVSAARKRKSMDLATMMQGFQVEDATTPALFNLVDLIQGSLRSTSEQTISVTLQLVSVILRRHHRYAVTTLLWTSQIFSDGSPRTVGAHDLEMDFLLGLAGSIGGEDNFDEVYENHVKDCMGILESHPCSITLIAPKSAGGTTKFAGSLASIPGAPRDIRSHTLRPEDPMLKTLLGILATFFTNSIEINLSLTGVIVDLASCGFMRIDGWLLPNPTEYTYGEDEAEAEDRYFMGLGDPIDVQERAQIRELKRARRTPKWDENRIPVLLKQLKKLVDQVSAYRAEIPRFDELLQQRREAFQAATSATSTPIPIRQAPPARSSFESSSRSVSPPRISALDSLAQRIFPELNTPSRSHSPRGRRSQERSSGGGLSGGYGLSTPTSRAAVPPPQFPMGLETPSRGSSRAFSPSPLRDAETILGKHGVPASQAAAFAAVDQSILARKVGLPVFKGEINPIPFPNLRPGDNGNGKEESNGGAEDGSLQDEGEGNAEGEVEEEKKVSVNHVLTNVIVLQEFLLEVAALVQVRAGLFGEVRYV</sequence>
<dbReference type="GeneID" id="36586527"/>
<accession>A0A2J6SW01</accession>
<keyword evidence="5" id="KW-1185">Reference proteome</keyword>
<dbReference type="PANTHER" id="PTHR21705:SF11">
    <property type="entry name" value="FHIP FAMILY PROTEIN CG3558"/>
    <property type="match status" value="1"/>
</dbReference>
<dbReference type="Proteomes" id="UP000235371">
    <property type="component" value="Unassembled WGS sequence"/>
</dbReference>
<name>A0A2J6SW01_9HELO</name>
<feature type="domain" description="FHF complex subunit HOOK-interacting protein C-terminal" evidence="3">
    <location>
        <begin position="574"/>
        <end position="619"/>
    </location>
</feature>
<organism evidence="4 5">
    <name type="scientific">Hyaloscypha bicolor E</name>
    <dbReference type="NCBI Taxonomy" id="1095630"/>
    <lineage>
        <taxon>Eukaryota</taxon>
        <taxon>Fungi</taxon>
        <taxon>Dikarya</taxon>
        <taxon>Ascomycota</taxon>
        <taxon>Pezizomycotina</taxon>
        <taxon>Leotiomycetes</taxon>
        <taxon>Helotiales</taxon>
        <taxon>Hyaloscyphaceae</taxon>
        <taxon>Hyaloscypha</taxon>
        <taxon>Hyaloscypha bicolor</taxon>
    </lineage>
</organism>
<evidence type="ECO:0000256" key="1">
    <source>
        <dbReference type="ARBA" id="ARBA00024336"/>
    </source>
</evidence>
<dbReference type="AlphaFoldDB" id="A0A2J6SW01"/>
<protein>
    <recommendedName>
        <fullName evidence="3">FHF complex subunit HOOK-interacting protein C-terminal domain-containing protein</fullName>
    </recommendedName>
</protein>
<dbReference type="InParanoid" id="A0A2J6SW01"/>